<dbReference type="GO" id="GO:0003677">
    <property type="term" value="F:DNA binding"/>
    <property type="evidence" value="ECO:0007669"/>
    <property type="project" value="InterPro"/>
</dbReference>
<evidence type="ECO:0000313" key="3">
    <source>
        <dbReference type="Proteomes" id="UP000095094"/>
    </source>
</evidence>
<dbReference type="Gene3D" id="2.10.260.10">
    <property type="match status" value="1"/>
</dbReference>
<dbReference type="AlphaFoldDB" id="A0A1E5GJP7"/>
<sequence length="85" mass="9794">MTEIIKKSRKTRKQGSTYMASLPKEVIQALSLNEGDTVDFIIRDGQVSLEKPLAIKSDNVPKEFYDDIDFFMNKHDQAFKNLVEK</sequence>
<dbReference type="Proteomes" id="UP000095094">
    <property type="component" value="Unassembled WGS sequence"/>
</dbReference>
<evidence type="ECO:0000259" key="1">
    <source>
        <dbReference type="SMART" id="SM00966"/>
    </source>
</evidence>
<dbReference type="InterPro" id="IPR037914">
    <property type="entry name" value="SpoVT-AbrB_sf"/>
</dbReference>
<organism evidence="2 3">
    <name type="scientific">Enterococcus termitis</name>
    <dbReference type="NCBI Taxonomy" id="332950"/>
    <lineage>
        <taxon>Bacteria</taxon>
        <taxon>Bacillati</taxon>
        <taxon>Bacillota</taxon>
        <taxon>Bacilli</taxon>
        <taxon>Lactobacillales</taxon>
        <taxon>Enterococcaceae</taxon>
        <taxon>Enterococcus</taxon>
    </lineage>
</organism>
<dbReference type="EMBL" id="MIJY01000023">
    <property type="protein sequence ID" value="OEG12907.1"/>
    <property type="molecule type" value="Genomic_DNA"/>
</dbReference>
<dbReference type="InterPro" id="IPR007159">
    <property type="entry name" value="SpoVT-AbrB_dom"/>
</dbReference>
<name>A0A1E5GJP7_9ENTE</name>
<protein>
    <recommendedName>
        <fullName evidence="1">SpoVT-AbrB domain-containing protein</fullName>
    </recommendedName>
</protein>
<accession>A0A1E5GJP7</accession>
<dbReference type="SMART" id="SM00966">
    <property type="entry name" value="SpoVT_AbrB"/>
    <property type="match status" value="1"/>
</dbReference>
<comment type="caution">
    <text evidence="2">The sequence shown here is derived from an EMBL/GenBank/DDBJ whole genome shotgun (WGS) entry which is preliminary data.</text>
</comment>
<feature type="domain" description="SpoVT-AbrB" evidence="1">
    <location>
        <begin position="12"/>
        <end position="57"/>
    </location>
</feature>
<dbReference type="SUPFAM" id="SSF89447">
    <property type="entry name" value="AbrB/MazE/MraZ-like"/>
    <property type="match status" value="1"/>
</dbReference>
<proteinExistence type="predicted"/>
<dbReference type="RefSeq" id="WP_069663607.1">
    <property type="nucleotide sequence ID" value="NZ_JBHUJJ010000001.1"/>
</dbReference>
<keyword evidence="3" id="KW-1185">Reference proteome</keyword>
<gene>
    <name evidence="2" type="ORF">BCR25_05290</name>
</gene>
<dbReference type="Pfam" id="PF04014">
    <property type="entry name" value="MazE_antitoxin"/>
    <property type="match status" value="1"/>
</dbReference>
<evidence type="ECO:0000313" key="2">
    <source>
        <dbReference type="EMBL" id="OEG12907.1"/>
    </source>
</evidence>
<reference evidence="3" key="1">
    <citation type="submission" date="2016-09" db="EMBL/GenBank/DDBJ databases">
        <authorList>
            <person name="Gulvik C.A."/>
        </authorList>
    </citation>
    <scope>NUCLEOTIDE SEQUENCE [LARGE SCALE GENOMIC DNA]</scope>
    <source>
        <strain evidence="3">LMG 8895</strain>
    </source>
</reference>